<dbReference type="RefSeq" id="WP_306862499.1">
    <property type="nucleotide sequence ID" value="NZ_JAUSRB010000002.1"/>
</dbReference>
<proteinExistence type="predicted"/>
<feature type="transmembrane region" description="Helical" evidence="1">
    <location>
        <begin position="137"/>
        <end position="158"/>
    </location>
</feature>
<keyword evidence="1" id="KW-1133">Transmembrane helix</keyword>
<name>A0ABT9R6P7_9ACTN</name>
<keyword evidence="3" id="KW-1185">Reference proteome</keyword>
<dbReference type="EMBL" id="JAUSRB010000002">
    <property type="protein sequence ID" value="MDP9864532.1"/>
    <property type="molecule type" value="Genomic_DNA"/>
</dbReference>
<dbReference type="Proteomes" id="UP001230426">
    <property type="component" value="Unassembled WGS sequence"/>
</dbReference>
<feature type="transmembrane region" description="Helical" evidence="1">
    <location>
        <begin position="76"/>
        <end position="95"/>
    </location>
</feature>
<reference evidence="2 3" key="1">
    <citation type="submission" date="2023-07" db="EMBL/GenBank/DDBJ databases">
        <title>Sequencing the genomes of 1000 actinobacteria strains.</title>
        <authorList>
            <person name="Klenk H.-P."/>
        </authorList>
    </citation>
    <scope>NUCLEOTIDE SEQUENCE [LARGE SCALE GENOMIC DNA]</scope>
    <source>
        <strain evidence="2 3">DSM 44109</strain>
    </source>
</reference>
<feature type="transmembrane region" description="Helical" evidence="1">
    <location>
        <begin position="24"/>
        <end position="45"/>
    </location>
</feature>
<keyword evidence="1" id="KW-0812">Transmembrane</keyword>
<organism evidence="2 3">
    <name type="scientific">Streptosporangium brasiliense</name>
    <dbReference type="NCBI Taxonomy" id="47480"/>
    <lineage>
        <taxon>Bacteria</taxon>
        <taxon>Bacillati</taxon>
        <taxon>Actinomycetota</taxon>
        <taxon>Actinomycetes</taxon>
        <taxon>Streptosporangiales</taxon>
        <taxon>Streptosporangiaceae</taxon>
        <taxon>Streptosporangium</taxon>
    </lineage>
</organism>
<gene>
    <name evidence="2" type="ORF">J2S55_003798</name>
</gene>
<evidence type="ECO:0000313" key="2">
    <source>
        <dbReference type="EMBL" id="MDP9864532.1"/>
    </source>
</evidence>
<keyword evidence="1" id="KW-0472">Membrane</keyword>
<comment type="caution">
    <text evidence="2">The sequence shown here is derived from an EMBL/GenBank/DDBJ whole genome shotgun (WGS) entry which is preliminary data.</text>
</comment>
<accession>A0ABT9R6P7</accession>
<sequence>MFIPISPASPRHPDHAAPGRPRRLILTAAPPLLLLAVPMVLAALYGGRLPDRVHIGNWAIDTTYEPTWRGWTSQPLLGTVMWCEALLVVSFLRYWRLPQVQRGLVAGSFLIGVAVPVSGVLWLPALADAPGAVARPVWHLAVEIAVTAGALALGWAVAGPLPPAPVATAAPPPYAPTMALGPWQRAMFVTSAWSARRLPAAAVLAALTAWAVSNGFGGWQGVALLALLTTFEAAQARTRLQIDGSGVTVSLPWLPVLRRTVPYPRVRFAEAMSAPLPGRYKLDDGEAGWGVVNGKGPVLALSLSDDRWFVYSTREAETAAALVNGWLSRQRQETA</sequence>
<protein>
    <submittedName>
        <fullName evidence="2">Uncharacterized protein</fullName>
    </submittedName>
</protein>
<evidence type="ECO:0000313" key="3">
    <source>
        <dbReference type="Proteomes" id="UP001230426"/>
    </source>
</evidence>
<feature type="transmembrane region" description="Helical" evidence="1">
    <location>
        <begin position="104"/>
        <end position="125"/>
    </location>
</feature>
<evidence type="ECO:0000256" key="1">
    <source>
        <dbReference type="SAM" id="Phobius"/>
    </source>
</evidence>